<name>A0A855IKF4_9VIBR</name>
<reference evidence="3" key="1">
    <citation type="submission" date="2016-07" db="EMBL/GenBank/DDBJ databases">
        <title>Nontailed viruses are major unrecognized killers of bacteria in the ocean.</title>
        <authorList>
            <person name="Kauffman K."/>
            <person name="Hussain F."/>
            <person name="Yang J."/>
            <person name="Arevalo P."/>
            <person name="Brown J."/>
            <person name="Cutler M."/>
            <person name="Kelly L."/>
            <person name="Polz M.F."/>
        </authorList>
    </citation>
    <scope>NUCLEOTIDE SEQUENCE [LARGE SCALE GENOMIC DNA]</scope>
    <source>
        <strain evidence="3">10N.261.48.A1</strain>
    </source>
</reference>
<sequence>MNNILNLLPHEHLRSYLHRIHIMSPFGTFSTTARRLGLEKFSSSPVTAFSDLDFLLMDTLNSDNRTIWKKHLHGNVIESFLNEHEKRQVPLFLIGKQYDIEFIHSQTVHNRTWRYCKDCIEEDHDTYGVAYFHQPHQLQGVFHCYKHGSRLINACSSCDYRLKNISRMPTPTLACPKCDSNMTCQELYSDETTLKVERLMIALNNGELALDLESVQQNTLAHMGFTLEQTETLAFKKACGDWYKEIFMTLGKSALEQYFSNTRKVNDHIITPTMRTTRLFLSTSTNRFSPPLIYILMLVATGQL</sequence>
<feature type="domain" description="TniQ" evidence="1">
    <location>
        <begin position="7"/>
        <end position="151"/>
    </location>
</feature>
<comment type="caution">
    <text evidence="2">The sequence shown here is derived from an EMBL/GenBank/DDBJ whole genome shotgun (WGS) entry which is preliminary data.</text>
</comment>
<organism evidence="2 3">
    <name type="scientific">Vibrio lentus</name>
    <dbReference type="NCBI Taxonomy" id="136468"/>
    <lineage>
        <taxon>Bacteria</taxon>
        <taxon>Pseudomonadati</taxon>
        <taxon>Pseudomonadota</taxon>
        <taxon>Gammaproteobacteria</taxon>
        <taxon>Vibrionales</taxon>
        <taxon>Vibrionaceae</taxon>
        <taxon>Vibrio</taxon>
    </lineage>
</organism>
<dbReference type="RefSeq" id="WP_198596183.1">
    <property type="nucleotide sequence ID" value="NZ_MCZJ01000046.1"/>
</dbReference>
<evidence type="ECO:0000313" key="3">
    <source>
        <dbReference type="Proteomes" id="UP000235554"/>
    </source>
</evidence>
<accession>A0A855IKF4</accession>
<dbReference type="Pfam" id="PF06527">
    <property type="entry name" value="TniQ"/>
    <property type="match status" value="1"/>
</dbReference>
<gene>
    <name evidence="2" type="ORF">BCT50_12220</name>
</gene>
<evidence type="ECO:0000259" key="1">
    <source>
        <dbReference type="Pfam" id="PF06527"/>
    </source>
</evidence>
<dbReference type="Proteomes" id="UP000235554">
    <property type="component" value="Unassembled WGS sequence"/>
</dbReference>
<evidence type="ECO:0000313" key="2">
    <source>
        <dbReference type="EMBL" id="PMM54440.1"/>
    </source>
</evidence>
<dbReference type="AlphaFoldDB" id="A0A855IKF4"/>
<protein>
    <recommendedName>
        <fullName evidence="1">TniQ domain-containing protein</fullName>
    </recommendedName>
</protein>
<proteinExistence type="predicted"/>
<dbReference type="EMBL" id="MCZJ01000046">
    <property type="protein sequence ID" value="PMM54440.1"/>
    <property type="molecule type" value="Genomic_DNA"/>
</dbReference>
<dbReference type="InterPro" id="IPR009492">
    <property type="entry name" value="TniQ"/>
</dbReference>